<name>A0A1E5H3Q2_9ENTE</name>
<protein>
    <submittedName>
        <fullName evidence="1">Uncharacterized protein</fullName>
    </submittedName>
</protein>
<comment type="caution">
    <text evidence="1">The sequence shown here is derived from an EMBL/GenBank/DDBJ whole genome shotgun (WGS) entry which is preliminary data.</text>
</comment>
<dbReference type="AlphaFoldDB" id="A0A1E5H3Q2"/>
<dbReference type="OrthoDB" id="2192821at2"/>
<dbReference type="EMBL" id="MIKB01000001">
    <property type="protein sequence ID" value="OEG19280.1"/>
    <property type="molecule type" value="Genomic_DNA"/>
</dbReference>
<dbReference type="STRING" id="903983.BCR23_00910"/>
<reference evidence="2" key="1">
    <citation type="submission" date="2016-09" db="EMBL/GenBank/DDBJ databases">
        <authorList>
            <person name="Gulvik C.A."/>
        </authorList>
    </citation>
    <scope>NUCLEOTIDE SEQUENCE [LARGE SCALE GENOMIC DNA]</scope>
    <source>
        <strain evidence="2">LMG 26306</strain>
    </source>
</reference>
<proteinExistence type="predicted"/>
<dbReference type="RefSeq" id="WP_069633622.1">
    <property type="nucleotide sequence ID" value="NZ_JXKZ01000001.1"/>
</dbReference>
<keyword evidence="2" id="KW-1185">Reference proteome</keyword>
<sequence>MNELIVDRFSIKYDTRETEQCPVRINDYIYIENKDLPCYFIGETTLTFFEFYEADCSGLQEIDYRLSEKFKQIISRFPHTNQKKIVLNDEGSYSIKNVPIYIKVKDYILALAQPGSYPKCNSKIMSIQSLTPVFEEEVSNVISYKRKRLFIDGTYGIRELLEANQEKNVQMIQNKLEYVSEMYSFAHYSYAAMVQFSTEYDIMTYDQFHEAYGKYIYSFTITKNGETVPLLWPDYLYHKPENHLEFGLLANTDHSRYRLFDQWEKNDKVTIDILADGFEDVHFETRLKQPMIFPPKLSKSEYTKGETITLSIDPGVVQELAQQKAIFELVKSKKTSYDGYTLDYVLVEDQLLLPSAQFEKTGRYQLKILSEVYGQLLLLFSIKQEESRQE</sequence>
<accession>A0A1E5H3Q2</accession>
<evidence type="ECO:0000313" key="1">
    <source>
        <dbReference type="EMBL" id="OEG19280.1"/>
    </source>
</evidence>
<gene>
    <name evidence="1" type="ORF">BCR23_00910</name>
</gene>
<organism evidence="1 2">
    <name type="scientific">Enterococcus quebecensis</name>
    <dbReference type="NCBI Taxonomy" id="903983"/>
    <lineage>
        <taxon>Bacteria</taxon>
        <taxon>Bacillati</taxon>
        <taxon>Bacillota</taxon>
        <taxon>Bacilli</taxon>
        <taxon>Lactobacillales</taxon>
        <taxon>Enterococcaceae</taxon>
        <taxon>Enterococcus</taxon>
    </lineage>
</organism>
<evidence type="ECO:0000313" key="2">
    <source>
        <dbReference type="Proteomes" id="UP000094764"/>
    </source>
</evidence>
<dbReference type="Proteomes" id="UP000094764">
    <property type="component" value="Unassembled WGS sequence"/>
</dbReference>